<feature type="region of interest" description="Disordered" evidence="1">
    <location>
        <begin position="342"/>
        <end position="361"/>
    </location>
</feature>
<evidence type="ECO:0000313" key="2">
    <source>
        <dbReference type="EMBL" id="MBI3538719.1"/>
    </source>
</evidence>
<dbReference type="AlphaFoldDB" id="A0A9D6QN79"/>
<reference evidence="2" key="1">
    <citation type="submission" date="2020-07" db="EMBL/GenBank/DDBJ databases">
        <title>Huge and variable diversity of episymbiotic CPR bacteria and DPANN archaea in groundwater ecosystems.</title>
        <authorList>
            <person name="He C.Y."/>
            <person name="Keren R."/>
            <person name="Whittaker M."/>
            <person name="Farag I.F."/>
            <person name="Doudna J."/>
            <person name="Cate J.H.D."/>
            <person name="Banfield J.F."/>
        </authorList>
    </citation>
    <scope>NUCLEOTIDE SEQUENCE</scope>
    <source>
        <strain evidence="2">NC_groundwater_928_Pr1_S-0.2um_72_17</strain>
    </source>
</reference>
<name>A0A9D6QN79_UNCEI</name>
<sequence>MVAGSEVVTMDGVRLTRGESADYSIDYDRGRVTFTNRRPVTSASRITIDYQFTLNRFRRNMAAAGASWERGAFRASSTFITESDDGGSPLGFTFDASDRYALSAAGDSASRAIGPGVAPGPGDYTFIPAGAQPAHYAFAGVDSGAFVVGFARVAQGQGAYQDSAVVAGHTAYRFVGQGNGDFQIGRQLPLPESHQLWSVGGSAAAGPVTVDLEGAVSRHDRNTLSSLDDGDNSGIAGRARVALAGAPRWLGGAAGLELTARGVDRRFDPFSRVERAFAEEDWGLPIGADLDHQQRIELTGFATPRAGGELRASLGHLATPDGFRAFRRAASWTRDGTVSARASWQRSDGTQPGLRFASGGRERATGELAWRTPWLEPALRGEWDRRSSPSDTGTVGARTREIAAEVRSPRAIAWRALLGYAVRHEGLATAGGFVDQDRARTLHGTLETPAAQPWGASLAWQRRLVDPLANPARTRSDLASARLRAGDPGRGWSGLANLEITSEGENRQVRRLVFVGAGKGPYDAAGNLVGNGDYDLVSVLAPDLQRIARAATSARATWRFGASDVWRGSRVEFDFESEARRRGELGGRDAVISPGAALGDTALARGAVTQRFETELAPGSRVSALRFRIERRVSADRGFTNFAQTQDAREATLTWRARATATVSAEVEGRWKRSEAGQTLGAGVPFRRTLGETGAIGQLVFTPDARVRAAASVDAGWVRPESPGGATGEATRTIKVGPDLGVAVGARGHVDLTVRRAFISGAPPIALVPGIDPAGAPRWDGTVRGDYRVHESTTFSTSVTVRDRSGQPLGLARPTEVTGRAELRAFF</sequence>
<comment type="caution">
    <text evidence="2">The sequence shown here is derived from an EMBL/GenBank/DDBJ whole genome shotgun (WGS) entry which is preliminary data.</text>
</comment>
<dbReference type="EMBL" id="JACQAY010000018">
    <property type="protein sequence ID" value="MBI3538719.1"/>
    <property type="molecule type" value="Genomic_DNA"/>
</dbReference>
<protein>
    <submittedName>
        <fullName evidence="2">Uncharacterized protein</fullName>
    </submittedName>
</protein>
<accession>A0A9D6QN79</accession>
<proteinExistence type="predicted"/>
<dbReference type="Proteomes" id="UP000807850">
    <property type="component" value="Unassembled WGS sequence"/>
</dbReference>
<evidence type="ECO:0000313" key="3">
    <source>
        <dbReference type="Proteomes" id="UP000807850"/>
    </source>
</evidence>
<organism evidence="2 3">
    <name type="scientific">Eiseniibacteriota bacterium</name>
    <dbReference type="NCBI Taxonomy" id="2212470"/>
    <lineage>
        <taxon>Bacteria</taxon>
        <taxon>Candidatus Eiseniibacteriota</taxon>
    </lineage>
</organism>
<evidence type="ECO:0000256" key="1">
    <source>
        <dbReference type="SAM" id="MobiDB-lite"/>
    </source>
</evidence>
<gene>
    <name evidence="2" type="ORF">HY076_00395</name>
</gene>